<feature type="compositionally biased region" description="Polar residues" evidence="1">
    <location>
        <begin position="782"/>
        <end position="794"/>
    </location>
</feature>
<dbReference type="InterPro" id="IPR008395">
    <property type="entry name" value="Agenet-like_dom"/>
</dbReference>
<dbReference type="PANTHER" id="PTHR48429">
    <property type="entry name" value="AGENET DOMAIN-CONTAINING PROTEIN"/>
    <property type="match status" value="1"/>
</dbReference>
<feature type="compositionally biased region" description="Polar residues" evidence="1">
    <location>
        <begin position="899"/>
        <end position="909"/>
    </location>
</feature>
<feature type="compositionally biased region" description="Basic and acidic residues" evidence="1">
    <location>
        <begin position="932"/>
        <end position="949"/>
    </location>
</feature>
<feature type="compositionally biased region" description="Polar residues" evidence="1">
    <location>
        <begin position="314"/>
        <end position="324"/>
    </location>
</feature>
<feature type="compositionally biased region" description="Low complexity" evidence="1">
    <location>
        <begin position="914"/>
        <end position="928"/>
    </location>
</feature>
<dbReference type="SMART" id="SM00743">
    <property type="entry name" value="Agenet"/>
    <property type="match status" value="2"/>
</dbReference>
<feature type="domain" description="Agenet" evidence="2">
    <location>
        <begin position="1784"/>
        <end position="1842"/>
    </location>
</feature>
<reference evidence="3 4" key="1">
    <citation type="journal article" date="2021" name="Commun. Biol.">
        <title>The genome of Shorea leprosula (Dipterocarpaceae) highlights the ecological relevance of drought in aseasonal tropical rainforests.</title>
        <authorList>
            <person name="Ng K.K.S."/>
            <person name="Kobayashi M.J."/>
            <person name="Fawcett J.A."/>
            <person name="Hatakeyama M."/>
            <person name="Paape T."/>
            <person name="Ng C.H."/>
            <person name="Ang C.C."/>
            <person name="Tnah L.H."/>
            <person name="Lee C.T."/>
            <person name="Nishiyama T."/>
            <person name="Sese J."/>
            <person name="O'Brien M.J."/>
            <person name="Copetti D."/>
            <person name="Mohd Noor M.I."/>
            <person name="Ong R.C."/>
            <person name="Putra M."/>
            <person name="Sireger I.Z."/>
            <person name="Indrioko S."/>
            <person name="Kosugi Y."/>
            <person name="Izuno A."/>
            <person name="Isagi Y."/>
            <person name="Lee S.L."/>
            <person name="Shimizu K.K."/>
        </authorList>
    </citation>
    <scope>NUCLEOTIDE SEQUENCE [LARGE SCALE GENOMIC DNA]</scope>
    <source>
        <strain evidence="3">214</strain>
    </source>
</reference>
<name>A0AAV5LN61_9ROSI</name>
<keyword evidence="4" id="KW-1185">Reference proteome</keyword>
<feature type="compositionally biased region" description="Basic and acidic residues" evidence="1">
    <location>
        <begin position="1626"/>
        <end position="1636"/>
    </location>
</feature>
<feature type="compositionally biased region" description="Basic and acidic residues" evidence="1">
    <location>
        <begin position="1610"/>
        <end position="1619"/>
    </location>
</feature>
<feature type="compositionally biased region" description="Basic and acidic residues" evidence="1">
    <location>
        <begin position="771"/>
        <end position="781"/>
    </location>
</feature>
<evidence type="ECO:0000259" key="2">
    <source>
        <dbReference type="SMART" id="SM00743"/>
    </source>
</evidence>
<dbReference type="InterPro" id="IPR014002">
    <property type="entry name" value="Agenet_dom_plant"/>
</dbReference>
<dbReference type="PANTHER" id="PTHR48429:SF1">
    <property type="entry name" value="AGENET DOMAIN-CONTAINING PROTEIN"/>
    <property type="match status" value="1"/>
</dbReference>
<feature type="region of interest" description="Disordered" evidence="1">
    <location>
        <begin position="1610"/>
        <end position="1670"/>
    </location>
</feature>
<feature type="region of interest" description="Disordered" evidence="1">
    <location>
        <begin position="657"/>
        <end position="679"/>
    </location>
</feature>
<organism evidence="3 4">
    <name type="scientific">Rubroshorea leprosula</name>
    <dbReference type="NCBI Taxonomy" id="152421"/>
    <lineage>
        <taxon>Eukaryota</taxon>
        <taxon>Viridiplantae</taxon>
        <taxon>Streptophyta</taxon>
        <taxon>Embryophyta</taxon>
        <taxon>Tracheophyta</taxon>
        <taxon>Spermatophyta</taxon>
        <taxon>Magnoliopsida</taxon>
        <taxon>eudicotyledons</taxon>
        <taxon>Gunneridae</taxon>
        <taxon>Pentapetalae</taxon>
        <taxon>rosids</taxon>
        <taxon>malvids</taxon>
        <taxon>Malvales</taxon>
        <taxon>Dipterocarpaceae</taxon>
        <taxon>Rubroshorea</taxon>
    </lineage>
</organism>
<feature type="region of interest" description="Disordered" evidence="1">
    <location>
        <begin position="1854"/>
        <end position="1898"/>
    </location>
</feature>
<feature type="compositionally biased region" description="Polar residues" evidence="1">
    <location>
        <begin position="804"/>
        <end position="827"/>
    </location>
</feature>
<evidence type="ECO:0000313" key="3">
    <source>
        <dbReference type="EMBL" id="GKV38032.1"/>
    </source>
</evidence>
<protein>
    <recommendedName>
        <fullName evidence="2">Agenet domain-containing protein</fullName>
    </recommendedName>
</protein>
<accession>A0AAV5LN61</accession>
<gene>
    <name evidence="3" type="ORF">SLEP1_g45985</name>
</gene>
<sequence>MDCDDNDFQGPNLQLAGEGSNKFPPVLRPYALSKFDFEDTLPGHLRFDSLVEGEDFLGIESTEDNQWIEDYSRASSGIGFNTSAAESCSIPRQDNVWSEATSSESVEMLLKSVGQDNIVPGQTVTRESDACDELGCIIKQMEPTSKHDDGSFSKVEDVAGLNPTLRPAEIPEASSEFKNDLGPEKPLVQDASKTEAGDSVDGDLHSPSTGSENANIAVTKGSEPVVERLVAIHQKEVSTSTDDSLDVSKKGDSFASSLVVTAVSSLQNTSTGSVVLDNLDGMSLKKDVGDKETDSLEKDCEIDHHNLDEHPVPTGTSHVDSSSASERELKEDGNMIKTSAISDPSTVVAKEDFAFHMVEGCSEAVHPGIPAQATQSDDLVLSKDSFVGDPSLGNLHDTPPLPLDSITGLMEQDGGASNNNTEICTSLESNMDSKVQIACNQSTIQEEQFLESSGQLGTKSLTGKSEESLLSLEDDKLSKGECDGSSKSYVGDIYSLNVVCSSDKLTMNQTITTFEGVHNTSEVYGADSAKICKENIICSNSDPYKCDRRAYAHEKQSTELPNDCSNTECGDGRSLVVDKEVCSPSSVGDKTLVSKLQCNAVAGNDSDCVPLPSAKGILTSEVDKQEVQVSLMPLVQAPADKEEGSLNPTIMFKASLSNPKVSPEGRTESRLVSKSGEGAPCGAGAGAEFSCKAVDKSLRMVDASDSTSQIDQQAALLPAATQECSKETKTSTIFSDTTVKESGRDEAKVISKKQEEGNNEENHGSASSKVTDSELPQRNEEMFNNQVPSSNNTEQDGRKDKETASTSGDKNSGQIATPSTDMESGCSSPIVIRTSEPSQSEAEKERVKGSTDQNGVASGVDDGVSKDPKGNANDISAGDRSFTFEVPPLAELSEKETGKNWQPFPSMQQGKAPLQSMGGSPSTSSLSQVDIKTSEDASHGNLKASEKNIGRGGSKGSSERKPRRVSSKGTGREAAKRGNPVKEITPPRQSVRRDRAGNASLSSSGISQLVHSNEISHYGRVEGSSMKPFGVFPSLSSLPDLNTAASSAAMFHQPFTDLQQVQLRAQIFVYGALIQGIAPDEAYMISAFGGADGGKSLWEKNWRACIERLHGQKSHPINPETPLQSHLAAKTDQAMKQNALQNKVTSSPASRATSKATPTTIVNPIIPLSSPLWNVPTPSGDALHPAGMPRGAVMDYQPALSPLHPHQTPPIRNFVNAPWVSQSPFRAPWVSQTNALDASARLPFLPVTEPVNLTPARESLGPLSSGAKQASPVPVVQSGSPANVLAGTPLPDPKKAVVAPGQRSSEPKSRKRKKVPVHEDPGHVILKSHSQTATHSAPVSTSSVSQVVSIIAPNTIVSKSTEKFIMPVAPIITPVHLQNVDRDAGQKATLSEETHGKLQESQIQAMDAAAIAAAAVSHGREIWNELSKHRNSGLANDVETQLTSAAVAIAAAATVAKAAAAAANVASNAALQAKLMADEALVSIGSRNYVQTNAISCDGVKNMGQPTPASILKGEDATNSSNSIIIAAKEAARRRVEAASAASKHAENVAAIVKAAELAAEAVSQAGTIVAMGGPFSLSELVEGGPEAYWRVQKVSSEQVMKLNDMNREQLGRGGHEEGQGASAAHSKEISLEKETQSANHGPSTSGKNKKGQKGRIAPDLAKTTEAVPETKNDLRLSSITTHEKEVEAIKEMNIGEGSLVEVLRVGGGSKGAWFLANVLSLRDGKACVCYQELQSEEDGDKLQEWVELKAEGEKAPRIRIARPITARPFEGTRKRRRAAMGDYNWAIGDSVDAWMQDSWWEGVITEKNKKDETSLTIHFPAQGETSVVKAWHLRPSLMWKDGSWVECSISGDSSFSTHEGDTPQEKRPRLRSPPVEAKGKHKVSKGSDVMDSEKPDDTKLLDLTTSERIFNIGKNTRNDSKPDSLRMIRTGLQKEGSRVVFGIPKPGKKRKFMEVSKHYVSDQSKRNLETNDSVKFQKYLMPQGAGNRAARGNPESEPKEKQMAVSKPRALKSGKPPSVSSRTTSKKDNFSNASISETDDDDATDVSKSKDSASHDENASGKHNMEFRSFSSSEGAAEGPILFSSAGLSSDATASKKTSTSNAKSERMSKGKLAPAARKLVKIDEDKVSNGNSTKPTSDVLEPRRSNRRIQPTSRLLEGLQSSMIISKIPSVSLNKGHRSQGRSARRE</sequence>
<dbReference type="Proteomes" id="UP001054252">
    <property type="component" value="Unassembled WGS sequence"/>
</dbReference>
<comment type="caution">
    <text evidence="3">The sequence shown here is derived from an EMBL/GenBank/DDBJ whole genome shotgun (WGS) entry which is preliminary data.</text>
</comment>
<feature type="region of interest" description="Disordered" evidence="1">
    <location>
        <begin position="1"/>
        <end position="20"/>
    </location>
</feature>
<feature type="region of interest" description="Disordered" evidence="1">
    <location>
        <begin position="174"/>
        <end position="215"/>
    </location>
</feature>
<evidence type="ECO:0000256" key="1">
    <source>
        <dbReference type="SAM" id="MobiDB-lite"/>
    </source>
</evidence>
<feature type="region of interest" description="Disordered" evidence="1">
    <location>
        <begin position="304"/>
        <end position="330"/>
    </location>
</feature>
<feature type="compositionally biased region" description="Basic and acidic residues" evidence="1">
    <location>
        <begin position="1859"/>
        <end position="1868"/>
    </location>
</feature>
<proteinExistence type="predicted"/>
<feature type="compositionally biased region" description="Polar residues" evidence="1">
    <location>
        <begin position="1637"/>
        <end position="1647"/>
    </location>
</feature>
<feature type="region of interest" description="Disordered" evidence="1">
    <location>
        <begin position="1256"/>
        <end position="1322"/>
    </location>
</feature>
<evidence type="ECO:0000313" key="4">
    <source>
        <dbReference type="Proteomes" id="UP001054252"/>
    </source>
</evidence>
<dbReference type="InterPro" id="IPR055274">
    <property type="entry name" value="SWO1"/>
</dbReference>
<feature type="region of interest" description="Disordered" evidence="1">
    <location>
        <begin position="735"/>
        <end position="1005"/>
    </location>
</feature>
<feature type="compositionally biased region" description="Basic and acidic residues" evidence="1">
    <location>
        <begin position="738"/>
        <end position="763"/>
    </location>
</feature>
<feature type="compositionally biased region" description="Basic and acidic residues" evidence="1">
    <location>
        <begin position="2046"/>
        <end position="2067"/>
    </location>
</feature>
<feature type="compositionally biased region" description="Polar residues" evidence="1">
    <location>
        <begin position="206"/>
        <end position="215"/>
    </location>
</feature>
<dbReference type="EMBL" id="BPVZ01000126">
    <property type="protein sequence ID" value="GKV38032.1"/>
    <property type="molecule type" value="Genomic_DNA"/>
</dbReference>
<dbReference type="Pfam" id="PF05641">
    <property type="entry name" value="Agenet"/>
    <property type="match status" value="1"/>
</dbReference>
<feature type="compositionally biased region" description="Low complexity" evidence="1">
    <location>
        <begin position="2090"/>
        <end position="2104"/>
    </location>
</feature>
<feature type="region of interest" description="Disordered" evidence="1">
    <location>
        <begin position="1981"/>
        <end position="2157"/>
    </location>
</feature>
<feature type="domain" description="Agenet" evidence="2">
    <location>
        <begin position="1693"/>
        <end position="1757"/>
    </location>
</feature>
<dbReference type="CDD" id="cd20403">
    <property type="entry name" value="Tudor_Agenet_FMRP-like_rpt2"/>
    <property type="match status" value="1"/>
</dbReference>
<feature type="region of interest" description="Disordered" evidence="1">
    <location>
        <begin position="389"/>
        <end position="423"/>
    </location>
</feature>